<evidence type="ECO:0000256" key="1">
    <source>
        <dbReference type="SAM" id="MobiDB-lite"/>
    </source>
</evidence>
<feature type="region of interest" description="Disordered" evidence="1">
    <location>
        <begin position="2928"/>
        <end position="2947"/>
    </location>
</feature>
<sequence length="3496" mass="371321">MSFQFNSDREQIRGVDSTIIGSGSVRIRSGAGIEEREIFQAKVDTVSGLPRVGINRTGRRIDSINVLTAGSGYTSQPSVNIPAPTLVGGIQAIASATTDSFGRITGIQVDNPGDGYEFPPQITIEGGGGSGASAQAFLDTIDFELDVNGAIRTSTSIISDTANILNLDINNLVTPDLKVRGPDLKTWANATGTRFPTNVQVDKDDYYFEGNNIYQILTNGVTGLLPPFHEDGIELNGEVQVKHIGYRVDSTALPFYGETGESGIFPRSITPLLGDRSDKIATTEYVLNLATNDVGGRIYVSEQIGNDNNDGRSPVNPVRTIKKACQLAWQTPGVKESIIIAGGEYIEDNPISIPPDASVVGDNLRLVIIRPQNLGKHIFKFGDKNYVIGVTYQDKVNAAGASVGTWDFAMVFDDKQRITYDIAANGDFGTNFPVGHQFFGNESFTAIFTNNLIGLDQLVAGIEIFGVNSGATGTIGEVVFDETDPAADDTYENGRLNNIVKTAGESFNNSESFFYGGAGTTKWKPQRAYNLGDIVWTDAVLGDQSLTGYVYTVTQAGTSATTAPTHGTGTEVNGTTQLQFLRGVYIFSASELTSTRPEGEVVFTNKEYEISDDLPIQFIDFTKEGTFTDGFQSEIYGNSEDLGGIVLYTNALDGASNIHDFKEGEEIEITGMPTSPDLTFLNGKQRIYKVIEDADGRARRFVIPKKLPDALGILSTEAFWNVGDNTGATPSVRTFSKSVTMTLLNTPNKFPVSQPVARRYQDACLQIRNNIDFIADEVVQKINDQFKQEYFFAYDIGANGGNDFKIYLGTSRFVHNYVSGGTVTAGGNTYNVTNFVYENDTTGEATITLNSSPAFAEDDTILLADLTVSCIIDGVVTEKVYPSFNIPVSDSKCRRDVGHFLNALIQDLEFGSNYNIINAAKRYFTAGQIDYVDYEITQTVRAIEYARELAIYAMRKWRTGTGLPGEPVYVPQYSTIDQYIDLTVIDDVAATACANVASAIDTLSYLFVDIIANQASGTYLDAAYLISRNRNHIADEAYELTKVQYPSLSLANIDERKCRRDINFILSGVLRDLVLGGNTGAVTAAEKYYTGTALTGVPAGELGATRYAFRKVRDLSIKAMRNWKTAAGNAVTPSYTIIPQFTDNTILVDANGTPTAQLTPTDATYDPATGDFVMTFASAHGVTTNESIRLEIESFVFTCSMDNNRTEHYLPESDQPAATQLLPITAVTANTITVNVGASGSNQTFDPTDATYDPATGDFVITIEGHGLSTGEGIVLSDNSFTFACAMDGYDAQKTYPRPDIDPFAGRSLKITGTTEDTITVNVGASGPNKYFTPTAATYDPATGDMTVTVGQHGLGVGRGVVLEDNSFTFTCLTDPNDPKTYPRPGQDPFAGKSIAITSVGNTTHTPSNAAYDPAAGTLTITLNSHGFSQGDYIKIDDNAITLTCDLDGNATQHTYPRSYEYASGRWFAIDVVDTNTVRISGLPIPRDQSTHTFVSFAPNALQRQDGTFTINVGASSDTSAHTFVSATANAIKHEPQTAHQFISAATGAVQHLPQSTHTFKRTIGTNPVAAYPSGGSAPCANVEATLTTSFGLIDGILEYAADSTSSTAIQPGSTTKTTGTIYTGSDVISYPDNVLRDASGNYVTIRAVYDDLPIISASPYTQNASIISKIGGSGALIDGSKVKNPNCPFPGLTDGKATYPNQGKSMVASAFTIVSEKNGTGYKIIEDGYVQLVSVFCIFTVDGILAETGGYASVTNSASNFGSFALRATGYRKEAYSFDAGYESSGGYQRAYIDAVTEAVSGLTELTIDNLGRAPLEHYIVKVDGCETPDADLEYFVNDVVILAEGPPYRARITVTDGTGANVIDLIDSTTGLPLAPEALQSKNIALHRPSIVNSSSHTWEFVGSGVDYDALPENGGIKVGANEQVSEDYGRVYASGTDELGDFKVGDFVIIENRTGNIQFKGTVSISEVDFLKLSGGDVTITGFSKLNTLGGSDADDKTLPTQKAVRDFIVNNLGQYIGKGFTTNRVPRNLVELNDQGLISESQLPTTSPIEVYSVENETEQLALEGVRAGDIAVVDGEAFILNTDSDSLFLGINVNTSLQFTVNEIFTGSVTGGKIQLTEYRPGVIKRITIPEGGGGSGYSTSNPPTVVITDDGISLGHIPAVAQAVVAGGEVVAINLVLSNSVVGGQGYIGVPTISFTNTSGGTGAQATAELESRLYGDIVNNIKMGPNDFIQSSDVPAETVDVIRVVNTSASNIDNWVSLNTGTISANAIVDGPIPTDILADNSVEANSNTFLSGDQSYKKVVKSFRNVESRYFLRTSTDSSSDVILFEVNAENDTEALVVGHSLVTQTGVQPGTTIDQIASVVVGTSNYVRITLSDGLTSTIPAGTIIEFSRPDSPVVLSSLLSTSGSVDRVLIVNGGTGFAADDDGNKVFGNIAVTGGSEGTGLRLDITVTGGSVTNVTIANPGVNYAGDFQVDAPSEIGTGGSGLVLQAKINQEPKLEGDITIDIDRATSDTLSGDEFGTVGVARFKKSSFILGDNGSVQINQGIDSGLDADLLDGKQGSYYRDADNINAGRLKPAYLSGLYTIDITGESGNTGTLTAKTGALTDDGEAQDIIAGVTSAVKRNDANGLLDPATKPNPNGPGVISTASDYNTVVSIRGGGTSTTNQYGGVVQLAFTDANNMWIRGSSGSTQDEQPWSTWGKVWSSQNDYNADPANSSTVAGPNAYRLRNRTGLWYQNANTFIFGDLSDRRIPSYQTQKDFNTRLRILEDTGTGKRYDFFISEVTAGVIAAFDNAPFTSNPPDVKLLTASGDDPGQIRVTNIAIYNIQGELVDTTQPINDYNALYAIVTGTMSVGGGFIFTDSAGDSFPAEFLGDDTSKVPFSDYGLSNYDANNDGMPDGNVEAIRLESVAGEAFLIMGREDGQQGSSTTPQIWFRSSDSPPTDTTNWYNSGFEASGGNDNNGSGSLNVLVTSPDNFTVGGNKVWNAGNTLITATNTGSTYSQTFDPQNPDLNVSLRSVVMRDVNGNFAANTITASLTGLASLNLPLAGGTLTGPLDIGDTNNDASLTVYGPTILNGNLSVLDSGQFVVGTNAFVADPTDGVGIGRIPTYKLDVFQYTNSGTDVGTTMLRLTNNVGTDGTDGDITGVNGQRTFIDFTFEDANVNFKPQVRIGAQVGVTGGNDAGIESEGSGSFVVYTAEGSGASGAGTLSEKFRVGPTGNVGINEANPTNKLHVSGGTIYSDQTIVAKNSMSIGLANANAGAAMLFLGATGGQLGSPTLDQTQVSNFRLGNKLIGDDIFEITANDGGTGPTSWKTVPALAISGSYNRVAINTSEFSGEDTSGETAVTRRYQLNVNGDMNFNGILYQNNEEFVTSRWTEAPNLVDIYRPTKVGINFSTAKNPDYALDVEGSTNINGTTYDPGNSVYQNNNVYRMNGERLFLDTYGVIRCNKSSINENITIPANTNAMSIGPLVLGTNTVITIADGAAWSIV</sequence>
<dbReference type="GeneID" id="29122610"/>
<reference evidence="2 3" key="1">
    <citation type="submission" date="2016-01" db="EMBL/GenBank/DDBJ databases">
        <title>The genomic content and context of auxiliary metabolic genes in marine cyanophages.</title>
        <authorList>
            <person name="Marston M.F."/>
            <person name="Martiny J.B.H."/>
            <person name="Crummett L.T."/>
        </authorList>
    </citation>
    <scope>NUCLEOTIDE SEQUENCE [LARGE SCALE GENOMIC DNA]</scope>
    <source>
        <strain evidence="2">RW_108_0702</strain>
    </source>
</reference>
<accession>A0A127KM46</accession>
<name>A0A127KM46_9CAUD</name>
<evidence type="ECO:0000313" key="3">
    <source>
        <dbReference type="Proteomes" id="UP000203157"/>
    </source>
</evidence>
<dbReference type="KEGG" id="vg:29122610"/>
<keyword evidence="3" id="KW-1185">Reference proteome</keyword>
<gene>
    <name evidence="2" type="ORF">R1080702_108</name>
</gene>
<feature type="compositionally biased region" description="Polar residues" evidence="1">
    <location>
        <begin position="2930"/>
        <end position="2947"/>
    </location>
</feature>
<dbReference type="EMBL" id="KU594606">
    <property type="protein sequence ID" value="AMO43117.1"/>
    <property type="molecule type" value="Genomic_DNA"/>
</dbReference>
<proteinExistence type="predicted"/>
<protein>
    <submittedName>
        <fullName evidence="2">Structural protein</fullName>
    </submittedName>
</protein>
<dbReference type="RefSeq" id="YP_009301610.1">
    <property type="nucleotide sequence ID" value="NC_031235.1"/>
</dbReference>
<evidence type="ECO:0000313" key="2">
    <source>
        <dbReference type="EMBL" id="AMO43117.1"/>
    </source>
</evidence>
<dbReference type="Proteomes" id="UP000203157">
    <property type="component" value="Segment"/>
</dbReference>
<organism evidence="2 3">
    <name type="scientific">Cyanophage S-RIM32</name>
    <dbReference type="NCBI Taxonomy" id="1278479"/>
    <lineage>
        <taxon>Viruses</taxon>
        <taxon>Duplodnaviria</taxon>
        <taxon>Heunggongvirae</taxon>
        <taxon>Uroviricota</taxon>
        <taxon>Caudoviricetes</taxon>
        <taxon>Pantevenvirales</taxon>
        <taxon>Kyanoviridae</taxon>
        <taxon>Bristolvirus</taxon>
        <taxon>Bristolvirus rhodeisland</taxon>
    </lineage>
</organism>